<dbReference type="GO" id="GO:0031625">
    <property type="term" value="F:ubiquitin protein ligase binding"/>
    <property type="evidence" value="ECO:0000318"/>
    <property type="project" value="GO_Central"/>
</dbReference>
<reference evidence="2 3" key="1">
    <citation type="journal article" date="2011" name="Science">
        <title>The ecoresponsive genome of Daphnia pulex.</title>
        <authorList>
            <person name="Colbourne J.K."/>
            <person name="Pfrender M.E."/>
            <person name="Gilbert D."/>
            <person name="Thomas W.K."/>
            <person name="Tucker A."/>
            <person name="Oakley T.H."/>
            <person name="Tokishita S."/>
            <person name="Aerts A."/>
            <person name="Arnold G.J."/>
            <person name="Basu M.K."/>
            <person name="Bauer D.J."/>
            <person name="Caceres C.E."/>
            <person name="Carmel L."/>
            <person name="Casola C."/>
            <person name="Choi J.H."/>
            <person name="Detter J.C."/>
            <person name="Dong Q."/>
            <person name="Dusheyko S."/>
            <person name="Eads B.D."/>
            <person name="Frohlich T."/>
            <person name="Geiler-Samerotte K.A."/>
            <person name="Gerlach D."/>
            <person name="Hatcher P."/>
            <person name="Jogdeo S."/>
            <person name="Krijgsveld J."/>
            <person name="Kriventseva E.V."/>
            <person name="Kultz D."/>
            <person name="Laforsch C."/>
            <person name="Lindquist E."/>
            <person name="Lopez J."/>
            <person name="Manak J.R."/>
            <person name="Muller J."/>
            <person name="Pangilinan J."/>
            <person name="Patwardhan R.P."/>
            <person name="Pitluck S."/>
            <person name="Pritham E.J."/>
            <person name="Rechtsteiner A."/>
            <person name="Rho M."/>
            <person name="Rogozin I.B."/>
            <person name="Sakarya O."/>
            <person name="Salamov A."/>
            <person name="Schaack S."/>
            <person name="Shapiro H."/>
            <person name="Shiga Y."/>
            <person name="Skalitzky C."/>
            <person name="Smith Z."/>
            <person name="Souvorov A."/>
            <person name="Sung W."/>
            <person name="Tang Z."/>
            <person name="Tsuchiya D."/>
            <person name="Tu H."/>
            <person name="Vos H."/>
            <person name="Wang M."/>
            <person name="Wolf Y.I."/>
            <person name="Yamagata H."/>
            <person name="Yamada T."/>
            <person name="Ye Y."/>
            <person name="Shaw J.R."/>
            <person name="Andrews J."/>
            <person name="Crease T.J."/>
            <person name="Tang H."/>
            <person name="Lucas S.M."/>
            <person name="Robertson H.M."/>
            <person name="Bork P."/>
            <person name="Koonin E.V."/>
            <person name="Zdobnov E.M."/>
            <person name="Grigoriev I.V."/>
            <person name="Lynch M."/>
            <person name="Boore J.L."/>
        </authorList>
    </citation>
    <scope>NUCLEOTIDE SEQUENCE [LARGE SCALE GENOMIC DNA]</scope>
</reference>
<dbReference type="OrthoDB" id="6335872at2759"/>
<dbReference type="SMART" id="SM00225">
    <property type="entry name" value="BTB"/>
    <property type="match status" value="1"/>
</dbReference>
<dbReference type="KEGG" id="dpx:DAPPUDRAFT_96372"/>
<sequence>MPITTQVMGSGEHCVTWVSKFERAKKKANEIFQLDHFPEYISYFSLVYDFEDIKSGEEKYQAEFVLTQSAYDSSRERSAISDYYYEPSAVWMNNSEGQKLMFQKFPRHNGWKITTAFRHSRFTVNIFIKFNSFREINVLLKQLTDIYANQSNCDIQFLFQDDQKIGGHISILAARSPVLAAMFNNQPTKTDPVFINDTQPGIFRELLHFIYSGRTKVPLTEANVWSLFTAAEKYDVAGLKEECTRFLLIQIRASNAIDWLVLADFHSMKSVKEAAVKIITANFKTIFPTHEWEEFAKTYPDLCLPITLATIGQINS</sequence>
<accession>E9FXQ4</accession>
<evidence type="ECO:0000313" key="2">
    <source>
        <dbReference type="EMBL" id="EFX88134.1"/>
    </source>
</evidence>
<dbReference type="HOGENOM" id="CLU_050585_1_0_1"/>
<dbReference type="PhylomeDB" id="E9FXQ4"/>
<dbReference type="Gene3D" id="3.30.710.10">
    <property type="entry name" value="Potassium Channel Kv1.1, Chain A"/>
    <property type="match status" value="1"/>
</dbReference>
<proteinExistence type="predicted"/>
<evidence type="ECO:0000259" key="1">
    <source>
        <dbReference type="PROSITE" id="PS50097"/>
    </source>
</evidence>
<dbReference type="GO" id="GO:0043161">
    <property type="term" value="P:proteasome-mediated ubiquitin-dependent protein catabolic process"/>
    <property type="evidence" value="ECO:0000318"/>
    <property type="project" value="GO_Central"/>
</dbReference>
<dbReference type="EMBL" id="GL732526">
    <property type="protein sequence ID" value="EFX88134.1"/>
    <property type="molecule type" value="Genomic_DNA"/>
</dbReference>
<dbReference type="GO" id="GO:0030162">
    <property type="term" value="P:regulation of proteolysis"/>
    <property type="evidence" value="ECO:0000318"/>
    <property type="project" value="GO_Central"/>
</dbReference>
<dbReference type="eggNOG" id="KOG1987">
    <property type="taxonomic scope" value="Eukaryota"/>
</dbReference>
<dbReference type="OMA" id="THEWEEF"/>
<dbReference type="InParanoid" id="E9FXQ4"/>
<dbReference type="Pfam" id="PF00651">
    <property type="entry name" value="BTB"/>
    <property type="match status" value="1"/>
</dbReference>
<evidence type="ECO:0000313" key="3">
    <source>
        <dbReference type="Proteomes" id="UP000000305"/>
    </source>
</evidence>
<dbReference type="GO" id="GO:0005737">
    <property type="term" value="C:cytoplasm"/>
    <property type="evidence" value="ECO:0000318"/>
    <property type="project" value="GO_Central"/>
</dbReference>
<dbReference type="PROSITE" id="PS50097">
    <property type="entry name" value="BTB"/>
    <property type="match status" value="1"/>
</dbReference>
<feature type="domain" description="BTB" evidence="1">
    <location>
        <begin position="153"/>
        <end position="219"/>
    </location>
</feature>
<dbReference type="AlphaFoldDB" id="E9FXQ4"/>
<keyword evidence="3" id="KW-1185">Reference proteome</keyword>
<gene>
    <name evidence="2" type="ORF">DAPPUDRAFT_96372</name>
</gene>
<name>E9FXQ4_DAPPU</name>
<dbReference type="InterPro" id="IPR000210">
    <property type="entry name" value="BTB/POZ_dom"/>
</dbReference>
<dbReference type="GO" id="GO:0005634">
    <property type="term" value="C:nucleus"/>
    <property type="evidence" value="ECO:0000318"/>
    <property type="project" value="GO_Central"/>
</dbReference>
<organism evidence="2 3">
    <name type="scientific">Daphnia pulex</name>
    <name type="common">Water flea</name>
    <dbReference type="NCBI Taxonomy" id="6669"/>
    <lineage>
        <taxon>Eukaryota</taxon>
        <taxon>Metazoa</taxon>
        <taxon>Ecdysozoa</taxon>
        <taxon>Arthropoda</taxon>
        <taxon>Crustacea</taxon>
        <taxon>Branchiopoda</taxon>
        <taxon>Diplostraca</taxon>
        <taxon>Cladocera</taxon>
        <taxon>Anomopoda</taxon>
        <taxon>Daphniidae</taxon>
        <taxon>Daphnia</taxon>
    </lineage>
</organism>
<protein>
    <recommendedName>
        <fullName evidence="1">BTB domain-containing protein</fullName>
    </recommendedName>
</protein>
<dbReference type="Proteomes" id="UP000000305">
    <property type="component" value="Unassembled WGS sequence"/>
</dbReference>
<dbReference type="Gene3D" id="1.25.40.420">
    <property type="match status" value="1"/>
</dbReference>
<dbReference type="PANTHER" id="PTHR24413">
    <property type="entry name" value="SPECKLE-TYPE POZ PROTEIN"/>
    <property type="match status" value="1"/>
</dbReference>
<dbReference type="InterPro" id="IPR011333">
    <property type="entry name" value="SKP1/BTB/POZ_sf"/>
</dbReference>
<dbReference type="SUPFAM" id="SSF54695">
    <property type="entry name" value="POZ domain"/>
    <property type="match status" value="1"/>
</dbReference>